<keyword evidence="1" id="KW-0812">Transmembrane</keyword>
<dbReference type="EMBL" id="JBEDUW010000003">
    <property type="protein sequence ID" value="KAK9939628.1"/>
    <property type="molecule type" value="Genomic_DNA"/>
</dbReference>
<evidence type="ECO:0000313" key="3">
    <source>
        <dbReference type="Proteomes" id="UP001457282"/>
    </source>
</evidence>
<organism evidence="2 3">
    <name type="scientific">Rubus argutus</name>
    <name type="common">Southern blackberry</name>
    <dbReference type="NCBI Taxonomy" id="59490"/>
    <lineage>
        <taxon>Eukaryota</taxon>
        <taxon>Viridiplantae</taxon>
        <taxon>Streptophyta</taxon>
        <taxon>Embryophyta</taxon>
        <taxon>Tracheophyta</taxon>
        <taxon>Spermatophyta</taxon>
        <taxon>Magnoliopsida</taxon>
        <taxon>eudicotyledons</taxon>
        <taxon>Gunneridae</taxon>
        <taxon>Pentapetalae</taxon>
        <taxon>rosids</taxon>
        <taxon>fabids</taxon>
        <taxon>Rosales</taxon>
        <taxon>Rosaceae</taxon>
        <taxon>Rosoideae</taxon>
        <taxon>Rosoideae incertae sedis</taxon>
        <taxon>Rubus</taxon>
    </lineage>
</organism>
<feature type="transmembrane region" description="Helical" evidence="1">
    <location>
        <begin position="20"/>
        <end position="43"/>
    </location>
</feature>
<gene>
    <name evidence="2" type="ORF">M0R45_016318</name>
</gene>
<evidence type="ECO:0000313" key="2">
    <source>
        <dbReference type="EMBL" id="KAK9939628.1"/>
    </source>
</evidence>
<name>A0AAW1XUP0_RUBAR</name>
<reference evidence="2 3" key="1">
    <citation type="journal article" date="2023" name="G3 (Bethesda)">
        <title>A chromosome-length genome assembly and annotation of blackberry (Rubus argutus, cv. 'Hillquist').</title>
        <authorList>
            <person name="Bruna T."/>
            <person name="Aryal R."/>
            <person name="Dudchenko O."/>
            <person name="Sargent D.J."/>
            <person name="Mead D."/>
            <person name="Buti M."/>
            <person name="Cavallini A."/>
            <person name="Hytonen T."/>
            <person name="Andres J."/>
            <person name="Pham M."/>
            <person name="Weisz D."/>
            <person name="Mascagni F."/>
            <person name="Usai G."/>
            <person name="Natali L."/>
            <person name="Bassil N."/>
            <person name="Fernandez G.E."/>
            <person name="Lomsadze A."/>
            <person name="Armour M."/>
            <person name="Olukolu B."/>
            <person name="Poorten T."/>
            <person name="Britton C."/>
            <person name="Davik J."/>
            <person name="Ashrafi H."/>
            <person name="Aiden E.L."/>
            <person name="Borodovsky M."/>
            <person name="Worthington M."/>
        </authorList>
    </citation>
    <scope>NUCLEOTIDE SEQUENCE [LARGE SCALE GENOMIC DNA]</scope>
    <source>
        <strain evidence="2">PI 553951</strain>
    </source>
</reference>
<protein>
    <submittedName>
        <fullName evidence="2">Uncharacterized protein</fullName>
    </submittedName>
</protein>
<keyword evidence="3" id="KW-1185">Reference proteome</keyword>
<keyword evidence="1" id="KW-1133">Transmembrane helix</keyword>
<evidence type="ECO:0000256" key="1">
    <source>
        <dbReference type="SAM" id="Phobius"/>
    </source>
</evidence>
<accession>A0AAW1XUP0</accession>
<dbReference type="Proteomes" id="UP001457282">
    <property type="component" value="Unassembled WGS sequence"/>
</dbReference>
<keyword evidence="1" id="KW-0472">Membrane</keyword>
<dbReference type="AlphaFoldDB" id="A0AAW1XUP0"/>
<sequence length="114" mass="12745">MRSALSLNLTKTQQKQATPLFFRALIKCLAISCLTFVLFYMWFLDKSNNYQPSNLLETIKQNFPASTTCPVSHSPTNLSHIVIGMVGSINTLKQKTSIHQSMVAALMSLEDTSF</sequence>
<proteinExistence type="predicted"/>
<comment type="caution">
    <text evidence="2">The sequence shown here is derived from an EMBL/GenBank/DDBJ whole genome shotgun (WGS) entry which is preliminary data.</text>
</comment>